<evidence type="ECO:0000313" key="2">
    <source>
        <dbReference type="EMBL" id="AOP45971.1"/>
    </source>
</evidence>
<protein>
    <submittedName>
        <fullName evidence="2">DUF397 domain-containing protein</fullName>
    </submittedName>
</protein>
<dbReference type="Proteomes" id="UP000094094">
    <property type="component" value="Chromosome"/>
</dbReference>
<dbReference type="EMBL" id="CP017157">
    <property type="protein sequence ID" value="AOP45971.1"/>
    <property type="molecule type" value="Genomic_DNA"/>
</dbReference>
<dbReference type="OrthoDB" id="4570646at2"/>
<proteinExistence type="predicted"/>
<feature type="domain" description="DUF397" evidence="1">
    <location>
        <begin position="10"/>
        <end position="28"/>
    </location>
</feature>
<evidence type="ECO:0000313" key="3">
    <source>
        <dbReference type="Proteomes" id="UP000094094"/>
    </source>
</evidence>
<feature type="domain" description="DUF397" evidence="1">
    <location>
        <begin position="33"/>
        <end position="89"/>
    </location>
</feature>
<name>A0A1D7VGW6_9ACTN</name>
<dbReference type="KEGG" id="slc:SL103_06695"/>
<sequence>MSPELDLAAAQWVKSSYSDANGGDCVEFTRDFAWAKSSYSDGSGGDCIEFSRALTHPHGLVPVRDSKDPHGPALIFPAGNWTAFVSAIKSGDLSA</sequence>
<gene>
    <name evidence="2" type="ORF">SL103_06695</name>
</gene>
<evidence type="ECO:0000259" key="1">
    <source>
        <dbReference type="Pfam" id="PF04149"/>
    </source>
</evidence>
<reference evidence="2 3" key="1">
    <citation type="submission" date="2016-09" db="EMBL/GenBank/DDBJ databases">
        <title>Complete genome sequencing of Streptomyces lydicus 103 and metabolic pathways analysis of antibiotic biosynthesis.</title>
        <authorList>
            <person name="Jia N."/>
            <person name="Ding M.-Z."/>
            <person name="Gao F."/>
            <person name="Yuan Y.-J."/>
        </authorList>
    </citation>
    <scope>NUCLEOTIDE SEQUENCE [LARGE SCALE GENOMIC DNA]</scope>
    <source>
        <strain evidence="2 3">103</strain>
    </source>
</reference>
<dbReference type="AlphaFoldDB" id="A0A1D7VGW6"/>
<dbReference type="Pfam" id="PF04149">
    <property type="entry name" value="DUF397"/>
    <property type="match status" value="2"/>
</dbReference>
<dbReference type="InterPro" id="IPR007278">
    <property type="entry name" value="DUF397"/>
</dbReference>
<dbReference type="RefSeq" id="WP_069567834.1">
    <property type="nucleotide sequence ID" value="NZ_CP017157.1"/>
</dbReference>
<accession>A0A1D7VGW6</accession>
<organism evidence="2 3">
    <name type="scientific">Streptomyces lydicus</name>
    <dbReference type="NCBI Taxonomy" id="47763"/>
    <lineage>
        <taxon>Bacteria</taxon>
        <taxon>Bacillati</taxon>
        <taxon>Actinomycetota</taxon>
        <taxon>Actinomycetes</taxon>
        <taxon>Kitasatosporales</taxon>
        <taxon>Streptomycetaceae</taxon>
        <taxon>Streptomyces</taxon>
    </lineage>
</organism>
<keyword evidence="3" id="KW-1185">Reference proteome</keyword>